<evidence type="ECO:0000256" key="1">
    <source>
        <dbReference type="ARBA" id="ARBA00022737"/>
    </source>
</evidence>
<keyword evidence="7" id="KW-1185">Reference proteome</keyword>
<dbReference type="PANTHER" id="PTHR24198:SF165">
    <property type="entry name" value="ANKYRIN REPEAT-CONTAINING PROTEIN-RELATED"/>
    <property type="match status" value="1"/>
</dbReference>
<dbReference type="Pfam" id="PF00023">
    <property type="entry name" value="Ank"/>
    <property type="match status" value="1"/>
</dbReference>
<evidence type="ECO:0000256" key="3">
    <source>
        <dbReference type="PROSITE-ProRule" id="PRU00023"/>
    </source>
</evidence>
<dbReference type="EMBL" id="JAUDZG010000006">
    <property type="protein sequence ID" value="KAK3302952.1"/>
    <property type="molecule type" value="Genomic_DNA"/>
</dbReference>
<dbReference type="PROSITE" id="PS50297">
    <property type="entry name" value="ANK_REP_REGION"/>
    <property type="match status" value="3"/>
</dbReference>
<dbReference type="PANTHER" id="PTHR24198">
    <property type="entry name" value="ANKYRIN REPEAT AND PROTEIN KINASE DOMAIN-CONTAINING PROTEIN"/>
    <property type="match status" value="1"/>
</dbReference>
<feature type="repeat" description="ANK" evidence="3">
    <location>
        <begin position="1021"/>
        <end position="1053"/>
    </location>
</feature>
<feature type="repeat" description="ANK" evidence="3">
    <location>
        <begin position="1054"/>
        <end position="1086"/>
    </location>
</feature>
<keyword evidence="1" id="KW-0677">Repeat</keyword>
<dbReference type="GeneID" id="87882138"/>
<dbReference type="InterPro" id="IPR002110">
    <property type="entry name" value="Ankyrin_rpt"/>
</dbReference>
<evidence type="ECO:0000256" key="2">
    <source>
        <dbReference type="ARBA" id="ARBA00023043"/>
    </source>
</evidence>
<dbReference type="PROSITE" id="PS50088">
    <property type="entry name" value="ANK_REPEAT"/>
    <property type="match status" value="7"/>
</dbReference>
<dbReference type="RefSeq" id="XP_062718732.1">
    <property type="nucleotide sequence ID" value="XM_062863309.1"/>
</dbReference>
<dbReference type="SUPFAM" id="SSF52540">
    <property type="entry name" value="P-loop containing nucleoside triphosphate hydrolases"/>
    <property type="match status" value="1"/>
</dbReference>
<feature type="repeat" description="ANK" evidence="3">
    <location>
        <begin position="603"/>
        <end position="635"/>
    </location>
</feature>
<evidence type="ECO:0000259" key="5">
    <source>
        <dbReference type="PROSITE" id="PS50837"/>
    </source>
</evidence>
<gene>
    <name evidence="6" type="ORF">B0T15DRAFT_259684</name>
</gene>
<feature type="repeat" description="ANK" evidence="3">
    <location>
        <begin position="1122"/>
        <end position="1154"/>
    </location>
</feature>
<feature type="region of interest" description="Disordered" evidence="4">
    <location>
        <begin position="1"/>
        <end position="30"/>
    </location>
</feature>
<comment type="caution">
    <text evidence="6">The sequence shown here is derived from an EMBL/GenBank/DDBJ whole genome shotgun (WGS) entry which is preliminary data.</text>
</comment>
<dbReference type="InterPro" id="IPR036770">
    <property type="entry name" value="Ankyrin_rpt-contain_sf"/>
</dbReference>
<dbReference type="Pfam" id="PF24883">
    <property type="entry name" value="NPHP3_N"/>
    <property type="match status" value="1"/>
</dbReference>
<dbReference type="Proteomes" id="UP001273166">
    <property type="component" value="Unassembled WGS sequence"/>
</dbReference>
<reference evidence="6" key="2">
    <citation type="submission" date="2023-06" db="EMBL/GenBank/DDBJ databases">
        <authorList>
            <consortium name="Lawrence Berkeley National Laboratory"/>
            <person name="Mondo S.J."/>
            <person name="Hensen N."/>
            <person name="Bonometti L."/>
            <person name="Westerberg I."/>
            <person name="Brannstrom I.O."/>
            <person name="Guillou S."/>
            <person name="Cros-Aarteil S."/>
            <person name="Calhoun S."/>
            <person name="Haridas S."/>
            <person name="Kuo A."/>
            <person name="Pangilinan J."/>
            <person name="Riley R."/>
            <person name="Labutti K."/>
            <person name="Andreopoulos B."/>
            <person name="Lipzen A."/>
            <person name="Chen C."/>
            <person name="Yanf M."/>
            <person name="Daum C."/>
            <person name="Ng V."/>
            <person name="Clum A."/>
            <person name="Steindorff A."/>
            <person name="Ohm R."/>
            <person name="Martin F."/>
            <person name="Silar P."/>
            <person name="Natvig D."/>
            <person name="Lalanne C."/>
            <person name="Gautier V."/>
            <person name="Ament-Velasquez S.L."/>
            <person name="Kruys A."/>
            <person name="Hutchinson M.I."/>
            <person name="Powell A.J."/>
            <person name="Barry K."/>
            <person name="Miller A.N."/>
            <person name="Grigoriev I.V."/>
            <person name="Debuchy R."/>
            <person name="Gladieux P."/>
            <person name="Thoren M.H."/>
            <person name="Johannesson H."/>
        </authorList>
    </citation>
    <scope>NUCLEOTIDE SEQUENCE</scope>
    <source>
        <strain evidence="6">CBS 333.67</strain>
    </source>
</reference>
<proteinExistence type="predicted"/>
<keyword evidence="2 3" id="KW-0040">ANK repeat</keyword>
<feature type="repeat" description="ANK" evidence="3">
    <location>
        <begin position="569"/>
        <end position="602"/>
    </location>
</feature>
<dbReference type="Pfam" id="PF12796">
    <property type="entry name" value="Ank_2"/>
    <property type="match status" value="4"/>
</dbReference>
<name>A0AAJ0GN01_9PEZI</name>
<accession>A0AAJ0GN01</accession>
<evidence type="ECO:0000256" key="4">
    <source>
        <dbReference type="SAM" id="MobiDB-lite"/>
    </source>
</evidence>
<protein>
    <submittedName>
        <fullName evidence="6">Ankyrin repeat-containing domain protein</fullName>
    </submittedName>
</protein>
<sequence>MSASDQSLPTRIDAKNTGPGAQYLKDGDGDQNVASDNGAVYKIGHLSMLNVSPGGLRGLGISTSLSHLSPSMTGDKMWFQEPTCEDVLHWLNSDLGQAPYDFDSHRRRLLSQVTPGTGKWILTTEQYLAWKDGTEPSRFLWMHGNVGSGKTMLVSIIVDSIRKELQNRSDAACLDFYFTEGEDNHVFLARIWATLLAQLLRVTNTPMAILRERCRSALHGSAPPHFSEYLDLITAQAASLKTVYLIIDALDFCQNVPEEDTRHKLGKALRGFPDSFRILFTSRNDNSIGTELGVKRGYAIAPTEQDLEVYVTERISNDGVLQSVLEGRARDREEVVKKVSRMAHSRKMFLLARLHMDSLAGKYGTVAAVRDALGKLHESVSDIFEASAQHIARSIQRGNFEGLLVRHVLTWVMNAKKALNENEIRESYAAHQSRLKGGPWQHHQPHPRLILQALQACIGLIVLDPEKRTLGLIHESARKPLRDCNVVPENHNLEMGKTCLVYLLGDHTTDGEHEPPLLRYAARNWWYHLCDGGQRDLEAESMTMRFLRDGAKLARAFEAMGRTERGLFNGITGLHAAAHFDLPVHLAECLVDSGIDINAQCSDGQTAMHWAVRYGRPSLVELLVKKKAELDLPDRFRDTPLHKALTGPTPDDAPLHQAVVRSTADNLRVVKSLVRGKARLDLPNNKGCSSLLWAIRYGPTSIARVMIEDLDDINAELSQNWPVLRVIFSHGHEMTYHLSDGAEGSSELRAAVMDHAHILTDLMLERGVELNQPTGDGWTPLIHAARTGDLSKLARILARKFKPADIGVADRDGKPPLWHAVFHKQPAATKMLIDCGAYVHERYNDGLTPLLLAVKQGDRETVWVLLNAGARPDDRDDSGRSGLLYAVEKRYNDIAWLLLAQSPKHLSPSLNKNGHQLQEALEMALDHDDCSMAWLLCEHGASAALLMTDRKTLLHRAAKRKNHATLRFLVDRGGALAAKDSEGMTPIHHVVRSFGDESAELLDHLASRSALRPCLNIANSDGYTALTFATVLKKPSAMEILIRHGASCDEGDRCQMTALHHAARMDFGKGMRLLLKAGSNPNALDKERFTPLHHLVSGRSNNPILVNDLMNAKAVLEPRDTTGRTPLMLAIQLKKLDLARALLDAGASTRTQDSEGWDAFDYADEVNFLEGRALLKKYGGGW</sequence>
<organism evidence="6 7">
    <name type="scientific">Chaetomium strumarium</name>
    <dbReference type="NCBI Taxonomy" id="1170767"/>
    <lineage>
        <taxon>Eukaryota</taxon>
        <taxon>Fungi</taxon>
        <taxon>Dikarya</taxon>
        <taxon>Ascomycota</taxon>
        <taxon>Pezizomycotina</taxon>
        <taxon>Sordariomycetes</taxon>
        <taxon>Sordariomycetidae</taxon>
        <taxon>Sordariales</taxon>
        <taxon>Chaetomiaceae</taxon>
        <taxon>Chaetomium</taxon>
    </lineage>
</organism>
<dbReference type="SMART" id="SM00248">
    <property type="entry name" value="ANK"/>
    <property type="match status" value="16"/>
</dbReference>
<feature type="repeat" description="ANK" evidence="3">
    <location>
        <begin position="949"/>
        <end position="981"/>
    </location>
</feature>
<feature type="domain" description="NACHT" evidence="5">
    <location>
        <begin position="138"/>
        <end position="285"/>
    </location>
</feature>
<dbReference type="InterPro" id="IPR056884">
    <property type="entry name" value="NPHP3-like_N"/>
</dbReference>
<dbReference type="SUPFAM" id="SSF48403">
    <property type="entry name" value="Ankyrin repeat"/>
    <property type="match status" value="2"/>
</dbReference>
<dbReference type="Gene3D" id="3.40.50.300">
    <property type="entry name" value="P-loop containing nucleotide triphosphate hydrolases"/>
    <property type="match status" value="1"/>
</dbReference>
<evidence type="ECO:0000313" key="7">
    <source>
        <dbReference type="Proteomes" id="UP001273166"/>
    </source>
</evidence>
<dbReference type="AlphaFoldDB" id="A0AAJ0GN01"/>
<evidence type="ECO:0000313" key="6">
    <source>
        <dbReference type="EMBL" id="KAK3302952.1"/>
    </source>
</evidence>
<reference evidence="6" key="1">
    <citation type="journal article" date="2023" name="Mol. Phylogenet. Evol.">
        <title>Genome-scale phylogeny and comparative genomics of the fungal order Sordariales.</title>
        <authorList>
            <person name="Hensen N."/>
            <person name="Bonometti L."/>
            <person name="Westerberg I."/>
            <person name="Brannstrom I.O."/>
            <person name="Guillou S."/>
            <person name="Cros-Aarteil S."/>
            <person name="Calhoun S."/>
            <person name="Haridas S."/>
            <person name="Kuo A."/>
            <person name="Mondo S."/>
            <person name="Pangilinan J."/>
            <person name="Riley R."/>
            <person name="LaButti K."/>
            <person name="Andreopoulos B."/>
            <person name="Lipzen A."/>
            <person name="Chen C."/>
            <person name="Yan M."/>
            <person name="Daum C."/>
            <person name="Ng V."/>
            <person name="Clum A."/>
            <person name="Steindorff A."/>
            <person name="Ohm R.A."/>
            <person name="Martin F."/>
            <person name="Silar P."/>
            <person name="Natvig D.O."/>
            <person name="Lalanne C."/>
            <person name="Gautier V."/>
            <person name="Ament-Velasquez S.L."/>
            <person name="Kruys A."/>
            <person name="Hutchinson M.I."/>
            <person name="Powell A.J."/>
            <person name="Barry K."/>
            <person name="Miller A.N."/>
            <person name="Grigoriev I.V."/>
            <person name="Debuchy R."/>
            <person name="Gladieux P."/>
            <person name="Hiltunen Thoren M."/>
            <person name="Johannesson H."/>
        </authorList>
    </citation>
    <scope>NUCLEOTIDE SEQUENCE</scope>
    <source>
        <strain evidence="6">CBS 333.67</strain>
    </source>
</reference>
<dbReference type="Gene3D" id="1.25.40.20">
    <property type="entry name" value="Ankyrin repeat-containing domain"/>
    <property type="match status" value="4"/>
</dbReference>
<dbReference type="InterPro" id="IPR027417">
    <property type="entry name" value="P-loop_NTPase"/>
</dbReference>
<feature type="repeat" description="ANK" evidence="3">
    <location>
        <begin position="845"/>
        <end position="877"/>
    </location>
</feature>
<dbReference type="InterPro" id="IPR007111">
    <property type="entry name" value="NACHT_NTPase"/>
</dbReference>
<dbReference type="PROSITE" id="PS50837">
    <property type="entry name" value="NACHT"/>
    <property type="match status" value="1"/>
</dbReference>